<name>A0A9D2F896_9ENTE</name>
<dbReference type="InterPro" id="IPR043895">
    <property type="entry name" value="DUF5839"/>
</dbReference>
<reference evidence="1" key="1">
    <citation type="journal article" date="2021" name="PeerJ">
        <title>Extensive microbial diversity within the chicken gut microbiome revealed by metagenomics and culture.</title>
        <authorList>
            <person name="Gilroy R."/>
            <person name="Ravi A."/>
            <person name="Getino M."/>
            <person name="Pursley I."/>
            <person name="Horton D.L."/>
            <person name="Alikhan N.F."/>
            <person name="Baker D."/>
            <person name="Gharbi K."/>
            <person name="Hall N."/>
            <person name="Watson M."/>
            <person name="Adriaenssens E.M."/>
            <person name="Foster-Nyarko E."/>
            <person name="Jarju S."/>
            <person name="Secka A."/>
            <person name="Antonio M."/>
            <person name="Oren A."/>
            <person name="Chaudhuri R.R."/>
            <person name="La Ragione R."/>
            <person name="Hildebrand F."/>
            <person name="Pallen M.J."/>
        </authorList>
    </citation>
    <scope>NUCLEOTIDE SEQUENCE</scope>
    <source>
        <strain evidence="1">CHK172-16539</strain>
    </source>
</reference>
<comment type="caution">
    <text evidence="1">The sequence shown here is derived from an EMBL/GenBank/DDBJ whole genome shotgun (WGS) entry which is preliminary data.</text>
</comment>
<dbReference type="EMBL" id="DXBN01000173">
    <property type="protein sequence ID" value="HIZ53813.1"/>
    <property type="molecule type" value="Genomic_DNA"/>
</dbReference>
<dbReference type="Pfam" id="PF19157">
    <property type="entry name" value="DUF5839"/>
    <property type="match status" value="1"/>
</dbReference>
<evidence type="ECO:0000313" key="1">
    <source>
        <dbReference type="EMBL" id="HIZ53813.1"/>
    </source>
</evidence>
<accession>A0A9D2F896</accession>
<proteinExistence type="predicted"/>
<protein>
    <submittedName>
        <fullName evidence="1">Uncharacterized protein</fullName>
    </submittedName>
</protein>
<reference evidence="1" key="2">
    <citation type="submission" date="2021-04" db="EMBL/GenBank/DDBJ databases">
        <authorList>
            <person name="Gilroy R."/>
        </authorList>
    </citation>
    <scope>NUCLEOTIDE SEQUENCE</scope>
    <source>
        <strain evidence="1">CHK172-16539</strain>
    </source>
</reference>
<dbReference type="Proteomes" id="UP000824063">
    <property type="component" value="Unassembled WGS sequence"/>
</dbReference>
<organism evidence="1 2">
    <name type="scientific">Candidatus Enterococcus avicola</name>
    <dbReference type="NCBI Taxonomy" id="2838561"/>
    <lineage>
        <taxon>Bacteria</taxon>
        <taxon>Bacillati</taxon>
        <taxon>Bacillota</taxon>
        <taxon>Bacilli</taxon>
        <taxon>Lactobacillales</taxon>
        <taxon>Enterococcaceae</taxon>
        <taxon>Enterococcus</taxon>
    </lineage>
</organism>
<dbReference type="AlphaFoldDB" id="A0A9D2F896"/>
<evidence type="ECO:0000313" key="2">
    <source>
        <dbReference type="Proteomes" id="UP000824063"/>
    </source>
</evidence>
<gene>
    <name evidence="1" type="ORF">IAA20_07725</name>
</gene>
<sequence length="88" mass="10231">MGNKDNNTLSGFHIRGENEGVLKISMKKYRWHIPKSRRFLNIQLGDIVGVNKTKAPVLVTEVFREDIEDTGKSYKSIFYLYDRAPKKE</sequence>